<proteinExistence type="inferred from homology"/>
<dbReference type="AlphaFoldDB" id="A0A1C3N3B7"/>
<comment type="similarity">
    <text evidence="1">Belongs to the universal stress protein A family.</text>
</comment>
<reference evidence="6" key="1">
    <citation type="submission" date="2016-06" db="EMBL/GenBank/DDBJ databases">
        <authorList>
            <person name="Varghese N."/>
            <person name="Submissions Spin"/>
        </authorList>
    </citation>
    <scope>NUCLEOTIDE SEQUENCE [LARGE SCALE GENOMIC DNA]</scope>
    <source>
        <strain evidence="6">DSM 45344</strain>
    </source>
</reference>
<evidence type="ECO:0000313" key="6">
    <source>
        <dbReference type="Proteomes" id="UP000199393"/>
    </source>
</evidence>
<dbReference type="InterPro" id="IPR006015">
    <property type="entry name" value="Universal_stress_UspA"/>
</dbReference>
<evidence type="ECO:0000256" key="3">
    <source>
        <dbReference type="ARBA" id="ARBA00022840"/>
    </source>
</evidence>
<dbReference type="STRING" id="307121.GA0070620_2568"/>
<evidence type="ECO:0000256" key="1">
    <source>
        <dbReference type="ARBA" id="ARBA00008791"/>
    </source>
</evidence>
<evidence type="ECO:0000259" key="4">
    <source>
        <dbReference type="Pfam" id="PF00582"/>
    </source>
</evidence>
<dbReference type="Pfam" id="PF00582">
    <property type="entry name" value="Usp"/>
    <property type="match status" value="2"/>
</dbReference>
<evidence type="ECO:0000256" key="2">
    <source>
        <dbReference type="ARBA" id="ARBA00022741"/>
    </source>
</evidence>
<dbReference type="EMBL" id="LT598496">
    <property type="protein sequence ID" value="SBV27067.1"/>
    <property type="molecule type" value="Genomic_DNA"/>
</dbReference>
<gene>
    <name evidence="5" type="ORF">GA0070620_2568</name>
</gene>
<name>A0A1C3N3B7_9ACTN</name>
<dbReference type="Proteomes" id="UP000199393">
    <property type="component" value="Chromosome I"/>
</dbReference>
<keyword evidence="6" id="KW-1185">Reference proteome</keyword>
<keyword evidence="2" id="KW-0547">Nucleotide-binding</keyword>
<sequence length="286" mass="29982">MAASAGPRVLVGLGSERDLPLVRLAAQEAVAHGRALHLVHAFDWNTAFQAESVASSRDHAEDLIARANDLARDLESELTVTGEIAEGGTLPVLLRRSEQAFLLAVGDGGMAECGECVPAEAPPVQLAARASCPVLVGRQEPPPQGPVLVGVDCTPSSYTALAWAFDCAARRGARLLVVRAVNPGEPMEQARDELTAAVARYADRHPDVSAECHAIRGDPSDILVEQSRSAQVAMVAARGDEPSRGMLGEVAQSLLYHAPTPVIVVRGVVGTAGNGPQRPPGQDQRP</sequence>
<dbReference type="SUPFAM" id="SSF52402">
    <property type="entry name" value="Adenine nucleotide alpha hydrolases-like"/>
    <property type="match status" value="2"/>
</dbReference>
<dbReference type="PRINTS" id="PR01438">
    <property type="entry name" value="UNVRSLSTRESS"/>
</dbReference>
<dbReference type="InterPro" id="IPR006016">
    <property type="entry name" value="UspA"/>
</dbReference>
<dbReference type="InterPro" id="IPR014729">
    <property type="entry name" value="Rossmann-like_a/b/a_fold"/>
</dbReference>
<dbReference type="OrthoDB" id="3404132at2"/>
<organism evidence="5 6">
    <name type="scientific">Micromonospora krabiensis</name>
    <dbReference type="NCBI Taxonomy" id="307121"/>
    <lineage>
        <taxon>Bacteria</taxon>
        <taxon>Bacillati</taxon>
        <taxon>Actinomycetota</taxon>
        <taxon>Actinomycetes</taxon>
        <taxon>Micromonosporales</taxon>
        <taxon>Micromonosporaceae</taxon>
        <taxon>Micromonospora</taxon>
    </lineage>
</organism>
<protein>
    <submittedName>
        <fullName evidence="5">Nucleotide-binding universal stress protein, UspA family</fullName>
    </submittedName>
</protein>
<dbReference type="GO" id="GO:0005524">
    <property type="term" value="F:ATP binding"/>
    <property type="evidence" value="ECO:0007669"/>
    <property type="project" value="UniProtKB-KW"/>
</dbReference>
<dbReference type="PANTHER" id="PTHR46268">
    <property type="entry name" value="STRESS RESPONSE PROTEIN NHAX"/>
    <property type="match status" value="1"/>
</dbReference>
<keyword evidence="3" id="KW-0067">ATP-binding</keyword>
<dbReference type="RefSeq" id="WP_091590428.1">
    <property type="nucleotide sequence ID" value="NZ_JBHRWG010000006.1"/>
</dbReference>
<dbReference type="PATRIC" id="fig|307121.4.peg.2634"/>
<feature type="domain" description="UspA" evidence="4">
    <location>
        <begin position="8"/>
        <end position="136"/>
    </location>
</feature>
<dbReference type="PANTHER" id="PTHR46268:SF27">
    <property type="entry name" value="UNIVERSAL STRESS PROTEIN RV2623"/>
    <property type="match status" value="1"/>
</dbReference>
<feature type="domain" description="UspA" evidence="4">
    <location>
        <begin position="146"/>
        <end position="266"/>
    </location>
</feature>
<evidence type="ECO:0000313" key="5">
    <source>
        <dbReference type="EMBL" id="SBV27067.1"/>
    </source>
</evidence>
<accession>A0A1C3N3B7</accession>
<dbReference type="Gene3D" id="3.40.50.620">
    <property type="entry name" value="HUPs"/>
    <property type="match status" value="2"/>
</dbReference>